<evidence type="ECO:0000256" key="1">
    <source>
        <dbReference type="SAM" id="MobiDB-lite"/>
    </source>
</evidence>
<protein>
    <submittedName>
        <fullName evidence="2">Uncharacterized protein</fullName>
    </submittedName>
</protein>
<feature type="compositionally biased region" description="Basic residues" evidence="1">
    <location>
        <begin position="50"/>
        <end position="64"/>
    </location>
</feature>
<feature type="region of interest" description="Disordered" evidence="1">
    <location>
        <begin position="1"/>
        <end position="69"/>
    </location>
</feature>
<dbReference type="Proteomes" id="UP000250235">
    <property type="component" value="Unassembled WGS sequence"/>
</dbReference>
<evidence type="ECO:0000313" key="2">
    <source>
        <dbReference type="EMBL" id="KZV50085.1"/>
    </source>
</evidence>
<keyword evidence="3" id="KW-1185">Reference proteome</keyword>
<dbReference type="AlphaFoldDB" id="A0A2Z7CUQ8"/>
<evidence type="ECO:0000313" key="3">
    <source>
        <dbReference type="Proteomes" id="UP000250235"/>
    </source>
</evidence>
<dbReference type="EMBL" id="KQ992554">
    <property type="protein sequence ID" value="KZV50085.1"/>
    <property type="molecule type" value="Genomic_DNA"/>
</dbReference>
<organism evidence="2 3">
    <name type="scientific">Dorcoceras hygrometricum</name>
    <dbReference type="NCBI Taxonomy" id="472368"/>
    <lineage>
        <taxon>Eukaryota</taxon>
        <taxon>Viridiplantae</taxon>
        <taxon>Streptophyta</taxon>
        <taxon>Embryophyta</taxon>
        <taxon>Tracheophyta</taxon>
        <taxon>Spermatophyta</taxon>
        <taxon>Magnoliopsida</taxon>
        <taxon>eudicotyledons</taxon>
        <taxon>Gunneridae</taxon>
        <taxon>Pentapetalae</taxon>
        <taxon>asterids</taxon>
        <taxon>lamiids</taxon>
        <taxon>Lamiales</taxon>
        <taxon>Gesneriaceae</taxon>
        <taxon>Didymocarpoideae</taxon>
        <taxon>Trichosporeae</taxon>
        <taxon>Loxocarpinae</taxon>
        <taxon>Dorcoceras</taxon>
    </lineage>
</organism>
<sequence>MGPISYIGPKTSRTARDRPKQYPRKKSAVTISPEYRRAAAATGKNARGGKATHGRDKRGARRWMRQPVAHRPAIIVRAALPAAGHSRANSAQPWCTASHRQPASRATSARPLPGQHAAVARPARDQELSIARQAHDGVAHDARRCASTCAWWGGSAAHGGGRRPTSKF</sequence>
<reference evidence="2 3" key="1">
    <citation type="journal article" date="2015" name="Proc. Natl. Acad. Sci. U.S.A.">
        <title>The resurrection genome of Boea hygrometrica: A blueprint for survival of dehydration.</title>
        <authorList>
            <person name="Xiao L."/>
            <person name="Yang G."/>
            <person name="Zhang L."/>
            <person name="Yang X."/>
            <person name="Zhao S."/>
            <person name="Ji Z."/>
            <person name="Zhou Q."/>
            <person name="Hu M."/>
            <person name="Wang Y."/>
            <person name="Chen M."/>
            <person name="Xu Y."/>
            <person name="Jin H."/>
            <person name="Xiao X."/>
            <person name="Hu G."/>
            <person name="Bao F."/>
            <person name="Hu Y."/>
            <person name="Wan P."/>
            <person name="Li L."/>
            <person name="Deng X."/>
            <person name="Kuang T."/>
            <person name="Xiang C."/>
            <person name="Zhu J.K."/>
            <person name="Oliver M.J."/>
            <person name="He Y."/>
        </authorList>
    </citation>
    <scope>NUCLEOTIDE SEQUENCE [LARGE SCALE GENOMIC DNA]</scope>
    <source>
        <strain evidence="3">cv. XS01</strain>
    </source>
</reference>
<proteinExistence type="predicted"/>
<gene>
    <name evidence="2" type="ORF">F511_20588</name>
</gene>
<name>A0A2Z7CUQ8_9LAMI</name>
<accession>A0A2Z7CUQ8</accession>